<name>A0ABQ9IDX5_9NEOP</name>
<gene>
    <name evidence="1" type="ORF">PR048_006708</name>
</gene>
<keyword evidence="2" id="KW-1185">Reference proteome</keyword>
<dbReference type="EMBL" id="JARBHB010000002">
    <property type="protein sequence ID" value="KAJ8894098.1"/>
    <property type="molecule type" value="Genomic_DNA"/>
</dbReference>
<proteinExistence type="predicted"/>
<evidence type="ECO:0000313" key="1">
    <source>
        <dbReference type="EMBL" id="KAJ8894098.1"/>
    </source>
</evidence>
<sequence length="134" mass="15092">MGKDIRKARAMGCKLITPAAKKEVLAPLLRRRSGPAQARGKGGQKFYGWHGKENRYVALQPAISTSLQQYLSSHLKRVLGEHLLTFGEYTTFEDPNDLEVLTPGYFLIRAPLTAAPNSLIRWQLIKQAMQHFSK</sequence>
<comment type="caution">
    <text evidence="1">The sequence shown here is derived from an EMBL/GenBank/DDBJ whole genome shotgun (WGS) entry which is preliminary data.</text>
</comment>
<protein>
    <submittedName>
        <fullName evidence="1">Uncharacterized protein</fullName>
    </submittedName>
</protein>
<accession>A0ABQ9IDX5</accession>
<organism evidence="1 2">
    <name type="scientific">Dryococelus australis</name>
    <dbReference type="NCBI Taxonomy" id="614101"/>
    <lineage>
        <taxon>Eukaryota</taxon>
        <taxon>Metazoa</taxon>
        <taxon>Ecdysozoa</taxon>
        <taxon>Arthropoda</taxon>
        <taxon>Hexapoda</taxon>
        <taxon>Insecta</taxon>
        <taxon>Pterygota</taxon>
        <taxon>Neoptera</taxon>
        <taxon>Polyneoptera</taxon>
        <taxon>Phasmatodea</taxon>
        <taxon>Verophasmatodea</taxon>
        <taxon>Anareolatae</taxon>
        <taxon>Phasmatidae</taxon>
        <taxon>Eurycanthinae</taxon>
        <taxon>Dryococelus</taxon>
    </lineage>
</organism>
<dbReference type="Proteomes" id="UP001159363">
    <property type="component" value="Chromosome 2"/>
</dbReference>
<reference evidence="1 2" key="1">
    <citation type="submission" date="2023-02" db="EMBL/GenBank/DDBJ databases">
        <title>LHISI_Scaffold_Assembly.</title>
        <authorList>
            <person name="Stuart O.P."/>
            <person name="Cleave R."/>
            <person name="Magrath M.J.L."/>
            <person name="Mikheyev A.S."/>
        </authorList>
    </citation>
    <scope>NUCLEOTIDE SEQUENCE [LARGE SCALE GENOMIC DNA]</scope>
    <source>
        <strain evidence="1">Daus_M_001</strain>
        <tissue evidence="1">Leg muscle</tissue>
    </source>
</reference>
<evidence type="ECO:0000313" key="2">
    <source>
        <dbReference type="Proteomes" id="UP001159363"/>
    </source>
</evidence>